<dbReference type="STRING" id="644548.SCNU_03682"/>
<dbReference type="Pfam" id="PF13822">
    <property type="entry name" value="ACC_epsilon"/>
    <property type="match status" value="1"/>
</dbReference>
<dbReference type="eggNOG" id="ENOG5033HAR">
    <property type="taxonomic scope" value="Bacteria"/>
</dbReference>
<sequence length="84" mass="8790">MTADIHSADVDGTSGDEKPARPFLTIVDGNPTDEELAALVGVFAAAGGGSADAGPQLRNDWGRPVDMFRESWGQPASFTNRGGW</sequence>
<keyword evidence="3" id="KW-1185">Reference proteome</keyword>
<proteinExistence type="predicted"/>
<organism evidence="2 3">
    <name type="scientific">Gordonia neofelifaecis NRRL B-59395</name>
    <dbReference type="NCBI Taxonomy" id="644548"/>
    <lineage>
        <taxon>Bacteria</taxon>
        <taxon>Bacillati</taxon>
        <taxon>Actinomycetota</taxon>
        <taxon>Actinomycetes</taxon>
        <taxon>Mycobacteriales</taxon>
        <taxon>Gordoniaceae</taxon>
        <taxon>Gordonia</taxon>
    </lineage>
</organism>
<accession>F1YF82</accession>
<evidence type="ECO:0000313" key="3">
    <source>
        <dbReference type="Proteomes" id="UP000035065"/>
    </source>
</evidence>
<dbReference type="GO" id="GO:0004658">
    <property type="term" value="F:propionyl-CoA carboxylase activity"/>
    <property type="evidence" value="ECO:0007669"/>
    <property type="project" value="InterPro"/>
</dbReference>
<evidence type="ECO:0000313" key="2">
    <source>
        <dbReference type="EMBL" id="EGD56621.1"/>
    </source>
</evidence>
<name>F1YF82_9ACTN</name>
<dbReference type="Proteomes" id="UP000035065">
    <property type="component" value="Unassembled WGS sequence"/>
</dbReference>
<dbReference type="InterPro" id="IPR032716">
    <property type="entry name" value="ACC_epsilon"/>
</dbReference>
<dbReference type="AlphaFoldDB" id="F1YF82"/>
<gene>
    <name evidence="2" type="ORF">SCNU_03682</name>
</gene>
<comment type="caution">
    <text evidence="2">The sequence shown here is derived from an EMBL/GenBank/DDBJ whole genome shotgun (WGS) entry which is preliminary data.</text>
</comment>
<dbReference type="GO" id="GO:0003989">
    <property type="term" value="F:acetyl-CoA carboxylase activity"/>
    <property type="evidence" value="ECO:0007669"/>
    <property type="project" value="InterPro"/>
</dbReference>
<dbReference type="OrthoDB" id="4377572at2"/>
<evidence type="ECO:0008006" key="4">
    <source>
        <dbReference type="Google" id="ProtNLM"/>
    </source>
</evidence>
<protein>
    <recommendedName>
        <fullName evidence="4">Acyl-CoA carboxylase subunit epsilon</fullName>
    </recommendedName>
</protein>
<feature type="region of interest" description="Disordered" evidence="1">
    <location>
        <begin position="1"/>
        <end position="22"/>
    </location>
</feature>
<evidence type="ECO:0000256" key="1">
    <source>
        <dbReference type="SAM" id="MobiDB-lite"/>
    </source>
</evidence>
<dbReference type="EMBL" id="AEUD01000002">
    <property type="protein sequence ID" value="EGD56621.1"/>
    <property type="molecule type" value="Genomic_DNA"/>
</dbReference>
<dbReference type="RefSeq" id="WP_009678005.1">
    <property type="nucleotide sequence ID" value="NZ_AEUD01000002.1"/>
</dbReference>
<reference evidence="2 3" key="1">
    <citation type="journal article" date="2011" name="J. Bacteriol.">
        <title>Draft Genome Sequence of Gordonia neofelifaecis NRRL B-59395, a Cholesterol-Degrading Actinomycete.</title>
        <authorList>
            <person name="Ge F."/>
            <person name="Li W."/>
            <person name="Chen G."/>
            <person name="Liu Y."/>
            <person name="Zhang G."/>
            <person name="Yong B."/>
            <person name="Wang Q."/>
            <person name="Wang N."/>
            <person name="Huang Z."/>
            <person name="Li W."/>
            <person name="Wang J."/>
            <person name="Wu C."/>
            <person name="Xie Q."/>
            <person name="Liu G."/>
        </authorList>
    </citation>
    <scope>NUCLEOTIDE SEQUENCE [LARGE SCALE GENOMIC DNA]</scope>
    <source>
        <strain evidence="2 3">NRRL B-59395</strain>
    </source>
</reference>